<dbReference type="InterPro" id="IPR007621">
    <property type="entry name" value="TPM_dom"/>
</dbReference>
<name>A0ABW5K3L1_9FLAO</name>
<keyword evidence="3" id="KW-1185">Reference proteome</keyword>
<dbReference type="PANTHER" id="PTHR30373">
    <property type="entry name" value="UPF0603 PROTEIN YGCG"/>
    <property type="match status" value="1"/>
</dbReference>
<proteinExistence type="predicted"/>
<dbReference type="EMBL" id="JBHULM010000011">
    <property type="protein sequence ID" value="MFD2542247.1"/>
    <property type="molecule type" value="Genomic_DNA"/>
</dbReference>
<comment type="caution">
    <text evidence="2">The sequence shown here is derived from an EMBL/GenBank/DDBJ whole genome shotgun (WGS) entry which is preliminary data.</text>
</comment>
<protein>
    <submittedName>
        <fullName evidence="2">TPM domain-containing protein</fullName>
    </submittedName>
</protein>
<accession>A0ABW5K3L1</accession>
<reference evidence="3" key="1">
    <citation type="journal article" date="2019" name="Int. J. Syst. Evol. Microbiol.">
        <title>The Global Catalogue of Microorganisms (GCM) 10K type strain sequencing project: providing services to taxonomists for standard genome sequencing and annotation.</title>
        <authorList>
            <consortium name="The Broad Institute Genomics Platform"/>
            <consortium name="The Broad Institute Genome Sequencing Center for Infectious Disease"/>
            <person name="Wu L."/>
            <person name="Ma J."/>
        </authorList>
    </citation>
    <scope>NUCLEOTIDE SEQUENCE [LARGE SCALE GENOMIC DNA]</scope>
    <source>
        <strain evidence="3">KCTC 42808</strain>
    </source>
</reference>
<gene>
    <name evidence="2" type="ORF">ACFSSB_07950</name>
</gene>
<dbReference type="Pfam" id="PF04536">
    <property type="entry name" value="TPM_phosphatase"/>
    <property type="match status" value="1"/>
</dbReference>
<dbReference type="Gene3D" id="3.10.310.50">
    <property type="match status" value="1"/>
</dbReference>
<dbReference type="RefSeq" id="WP_379902931.1">
    <property type="nucleotide sequence ID" value="NZ_JBHULM010000011.1"/>
</dbReference>
<dbReference type="PANTHER" id="PTHR30373:SF8">
    <property type="entry name" value="BLL7265 PROTEIN"/>
    <property type="match status" value="1"/>
</dbReference>
<feature type="domain" description="TPM" evidence="1">
    <location>
        <begin position="6"/>
        <end position="121"/>
    </location>
</feature>
<evidence type="ECO:0000259" key="1">
    <source>
        <dbReference type="Pfam" id="PF04536"/>
    </source>
</evidence>
<evidence type="ECO:0000313" key="3">
    <source>
        <dbReference type="Proteomes" id="UP001597467"/>
    </source>
</evidence>
<dbReference type="Proteomes" id="UP001597467">
    <property type="component" value="Unassembled WGS sequence"/>
</dbReference>
<evidence type="ECO:0000313" key="2">
    <source>
        <dbReference type="EMBL" id="MFD2542247.1"/>
    </source>
</evidence>
<organism evidence="2 3">
    <name type="scientific">Lacinutrix gracilariae</name>
    <dbReference type="NCBI Taxonomy" id="1747198"/>
    <lineage>
        <taxon>Bacteria</taxon>
        <taxon>Pseudomonadati</taxon>
        <taxon>Bacteroidota</taxon>
        <taxon>Flavobacteriia</taxon>
        <taxon>Flavobacteriales</taxon>
        <taxon>Flavobacteriaceae</taxon>
        <taxon>Lacinutrix</taxon>
    </lineage>
</organism>
<sequence>MSDRVEEFLSAIEEQEVVEAIRLAEKNTSGEIRVHIENTFKGDIESRALEVFSVLKMHNTKLQNGVLIYVAVQNKAFAIYGDKGIHELVAANFWNDTKTIIENQFKSGNFKQGLVEGILHAGEQLKKYFPFSDLDQNELTNEISKS</sequence>